<dbReference type="RefSeq" id="WP_377120948.1">
    <property type="nucleotide sequence ID" value="NZ_JBHRSD010000006.1"/>
</dbReference>
<name>A0ABV7CG79_9GAMM</name>
<dbReference type="InterPro" id="IPR027268">
    <property type="entry name" value="Peptidase_M4/M1_CTD_sf"/>
</dbReference>
<evidence type="ECO:0000256" key="11">
    <source>
        <dbReference type="SAM" id="SignalP"/>
    </source>
</evidence>
<keyword evidence="6" id="KW-0479">Metal-binding</keyword>
<keyword evidence="11" id="KW-0732">Signal</keyword>
<feature type="domain" description="PA" evidence="12">
    <location>
        <begin position="517"/>
        <end position="607"/>
    </location>
</feature>
<dbReference type="SUPFAM" id="SSF55486">
    <property type="entry name" value="Metalloproteases ('zincins'), catalytic domain"/>
    <property type="match status" value="1"/>
</dbReference>
<evidence type="ECO:0000313" key="13">
    <source>
        <dbReference type="EMBL" id="MFC3031581.1"/>
    </source>
</evidence>
<keyword evidence="10" id="KW-0865">Zymogen</keyword>
<feature type="signal peptide" evidence="11">
    <location>
        <begin position="1"/>
        <end position="24"/>
    </location>
</feature>
<proteinExistence type="inferred from homology"/>
<evidence type="ECO:0000256" key="5">
    <source>
        <dbReference type="ARBA" id="ARBA00022670"/>
    </source>
</evidence>
<keyword evidence="7" id="KW-0378">Hydrolase</keyword>
<feature type="chain" id="PRO_5045061704" evidence="11">
    <location>
        <begin position="25"/>
        <end position="1328"/>
    </location>
</feature>
<dbReference type="EMBL" id="JBHRSD010000006">
    <property type="protein sequence ID" value="MFC3031581.1"/>
    <property type="molecule type" value="Genomic_DNA"/>
</dbReference>
<comment type="subcellular location">
    <subcellularLocation>
        <location evidence="2">Secreted</location>
    </subcellularLocation>
</comment>
<organism evidence="13 14">
    <name type="scientific">Pseudoalteromonas fenneropenaei</name>
    <dbReference type="NCBI Taxonomy" id="1737459"/>
    <lineage>
        <taxon>Bacteria</taxon>
        <taxon>Pseudomonadati</taxon>
        <taxon>Pseudomonadota</taxon>
        <taxon>Gammaproteobacteria</taxon>
        <taxon>Alteromonadales</taxon>
        <taxon>Pseudoalteromonadaceae</taxon>
        <taxon>Pseudoalteromonas</taxon>
    </lineage>
</organism>
<keyword evidence="5" id="KW-0645">Protease</keyword>
<evidence type="ECO:0000256" key="9">
    <source>
        <dbReference type="ARBA" id="ARBA00023049"/>
    </source>
</evidence>
<comment type="caution">
    <text evidence="13">The sequence shown here is derived from an EMBL/GenBank/DDBJ whole genome shotgun (WGS) entry which is preliminary data.</text>
</comment>
<accession>A0ABV7CG79</accession>
<dbReference type="InterPro" id="IPR003137">
    <property type="entry name" value="PA_domain"/>
</dbReference>
<gene>
    <name evidence="13" type="ORF">ACFOEE_03465</name>
</gene>
<evidence type="ECO:0000256" key="8">
    <source>
        <dbReference type="ARBA" id="ARBA00022833"/>
    </source>
</evidence>
<comment type="similarity">
    <text evidence="3">Belongs to the peptidase M36 family.</text>
</comment>
<dbReference type="Pfam" id="PF02128">
    <property type="entry name" value="Peptidase_M36"/>
    <property type="match status" value="1"/>
</dbReference>
<keyword evidence="4" id="KW-0964">Secreted</keyword>
<dbReference type="CDD" id="cd04818">
    <property type="entry name" value="PA_subtilisin_1"/>
    <property type="match status" value="1"/>
</dbReference>
<evidence type="ECO:0000256" key="1">
    <source>
        <dbReference type="ARBA" id="ARBA00001947"/>
    </source>
</evidence>
<dbReference type="Gene3D" id="3.50.30.30">
    <property type="match status" value="1"/>
</dbReference>
<dbReference type="InterPro" id="IPR050371">
    <property type="entry name" value="Fungal_virulence_M36"/>
</dbReference>
<evidence type="ECO:0000256" key="2">
    <source>
        <dbReference type="ARBA" id="ARBA00004613"/>
    </source>
</evidence>
<dbReference type="PANTHER" id="PTHR33478">
    <property type="entry name" value="EXTRACELLULAR METALLOPROTEINASE MEP"/>
    <property type="match status" value="1"/>
</dbReference>
<evidence type="ECO:0000256" key="3">
    <source>
        <dbReference type="ARBA" id="ARBA00006006"/>
    </source>
</evidence>
<evidence type="ECO:0000256" key="7">
    <source>
        <dbReference type="ARBA" id="ARBA00022801"/>
    </source>
</evidence>
<evidence type="ECO:0000256" key="6">
    <source>
        <dbReference type="ARBA" id="ARBA00022723"/>
    </source>
</evidence>
<dbReference type="Gene3D" id="1.10.390.10">
    <property type="entry name" value="Neutral Protease Domain 2"/>
    <property type="match status" value="1"/>
</dbReference>
<dbReference type="InterPro" id="IPR013783">
    <property type="entry name" value="Ig-like_fold"/>
</dbReference>
<evidence type="ECO:0000313" key="14">
    <source>
        <dbReference type="Proteomes" id="UP001595453"/>
    </source>
</evidence>
<reference evidence="14" key="1">
    <citation type="journal article" date="2019" name="Int. J. Syst. Evol. Microbiol.">
        <title>The Global Catalogue of Microorganisms (GCM) 10K type strain sequencing project: providing services to taxonomists for standard genome sequencing and annotation.</title>
        <authorList>
            <consortium name="The Broad Institute Genomics Platform"/>
            <consortium name="The Broad Institute Genome Sequencing Center for Infectious Disease"/>
            <person name="Wu L."/>
            <person name="Ma J."/>
        </authorList>
    </citation>
    <scope>NUCLEOTIDE SEQUENCE [LARGE SCALE GENOMIC DNA]</scope>
    <source>
        <strain evidence="14">KCTC 42730</strain>
    </source>
</reference>
<dbReference type="SUPFAM" id="SSF52025">
    <property type="entry name" value="PA domain"/>
    <property type="match status" value="1"/>
</dbReference>
<protein>
    <submittedName>
        <fullName evidence="13">Rhombosortase-dependent M36 family metallopeptidase</fullName>
    </submittedName>
</protein>
<dbReference type="Pfam" id="PF22352">
    <property type="entry name" value="K319L-like_PKD"/>
    <property type="match status" value="1"/>
</dbReference>
<dbReference type="Pfam" id="PF02225">
    <property type="entry name" value="PA"/>
    <property type="match status" value="1"/>
</dbReference>
<sequence length="1328" mass="141895">MIKTTRITLIAASVVAALGSTANAQFINTQSLVHNSTAVTQDQNQQIRAAQQALAAKPTKSGMASSFDADLGKATFVWAPSDYVKPNFTGIAKADQAKFSANFYLHQLTGLSVAKSGDSDATLVNFHEAKKGPSIAKYKQSVAGVEVFNREFNIMMDKELNLVAASGYLSTNKLANGANPQFAHFGDAQDAIRVAASNLGVSDNAIHLSGKKVEGDYVSFQADFGKDKAGFAPRAKKVFFDDGSRLIAAHYVEVEVTKANSVETEAFGFVISADNNKVLLKNDLVAHSNDYTYRVYAKPDGYPMEGPHGDVIPKIDNDPDKTEILAAPLVTLANYSKISTQDPWLPEGATITSGNNVFAYADVVAPDGFTEGDFTAETTSAMTFDYQLDGSQTANSMHNRKAAIVNLFYMTNFLHDFFYDYGFDEAAGNAQLSNYERGGAEGDPLHVQAQDYLGLNNANMSTPSDGRSPRMQQYLWTSKDAKVGEDYAVTVTSPSNIGLLQSTQIASYGPRQYNFSGEVVRINDGTATPHAGCETAINAADVAGKIAIIDRGACAFVLKSQKAQEAGAIGVLIVNNVDNGAPAPMGGEADDVYIPSMGLNFQDGKKIYDLIDNGQAVTVNMMNTFPLKDSTFDNGIIAHEWGHYISNRLVGNSSGLINFQGRAMGEGWGDFHSLMFLALESDMAIAGNDKFQHPYATGTYVEDFTTGIRRAPYSTDMSVNPLTFKHIQSGATPPGLPPTSVASPHAPGEIWATMLWDVYVGLINKHGFQEAQDRMATYLISGYKATPIAPTYVEARDAILASIYAADMEDFELALAAFARRGLGLGAIAPARFSTDNVGVTESYSTELSAIQAQSVKLNTNFNGADVGYCSNDNVLDKGETGTITVAVKNAGKTVMNNVTAKVVVTSGQNVTLENDGIITIESIAPFATVSSMPLKVKLNDAAIADTLTFEVTFPEQTTVGAPTLTAETMVNYDFTLKANDGLTATASMEGLTAFADFKEHVMKGGELAMGTQAVDTQNTAYFASKNPGVNFGAQTMFLANTGFESDVGVETEAFEVGFGPDFSVSFWHLYMLEAGWDGAVVEVSINGGNWVDVTSSTAGGQFEVGYNTEKLEDNSAQSLQDRPVFSGRNFDGSTMFGNVETIHFGESLNGQLVKFRFRISSDSNTADLGWFIDDVKFSNLASPVFHKMIAGDVNACDNVAPLVTVAAEVTTKESANVDIEAMATDRNGDTLTYAWTQVEGPTATVSGANTAKLTVTPPSITADAVLKFELAVSDGKTTTTSTTVVKVTNETPVTPTVPTVPTKKSSSGSLGWFAMLLAAAGLIRRRR</sequence>
<evidence type="ECO:0000259" key="12">
    <source>
        <dbReference type="Pfam" id="PF02225"/>
    </source>
</evidence>
<dbReference type="InterPro" id="IPR046450">
    <property type="entry name" value="PA_dom_sf"/>
</dbReference>
<dbReference type="Gene3D" id="3.10.170.10">
    <property type="match status" value="1"/>
</dbReference>
<evidence type="ECO:0000256" key="4">
    <source>
        <dbReference type="ARBA" id="ARBA00022525"/>
    </source>
</evidence>
<comment type="cofactor">
    <cofactor evidence="1">
        <name>Zn(2+)</name>
        <dbReference type="ChEBI" id="CHEBI:29105"/>
    </cofactor>
</comment>
<keyword evidence="14" id="KW-1185">Reference proteome</keyword>
<dbReference type="InterPro" id="IPR001842">
    <property type="entry name" value="Peptidase_M36"/>
</dbReference>
<evidence type="ECO:0000256" key="10">
    <source>
        <dbReference type="ARBA" id="ARBA00023145"/>
    </source>
</evidence>
<dbReference type="PANTHER" id="PTHR33478:SF1">
    <property type="entry name" value="EXTRACELLULAR METALLOPROTEINASE MEP"/>
    <property type="match status" value="1"/>
</dbReference>
<dbReference type="Proteomes" id="UP001595453">
    <property type="component" value="Unassembled WGS sequence"/>
</dbReference>
<dbReference type="Gene3D" id="2.60.40.10">
    <property type="entry name" value="Immunoglobulins"/>
    <property type="match status" value="1"/>
</dbReference>
<dbReference type="NCBIfam" id="NF038111">
    <property type="entry name" value="rhom_dep_M36"/>
    <property type="match status" value="1"/>
</dbReference>
<keyword evidence="8" id="KW-0862">Zinc</keyword>
<keyword evidence="9" id="KW-0482">Metalloprotease</keyword>